<feature type="compositionally biased region" description="Basic residues" evidence="1">
    <location>
        <begin position="75"/>
        <end position="84"/>
    </location>
</feature>
<name>A0AA42CS21_9HYPH</name>
<dbReference type="EMBL" id="JAMOIM010000092">
    <property type="protein sequence ID" value="MCW6513082.1"/>
    <property type="molecule type" value="Genomic_DNA"/>
</dbReference>
<feature type="compositionally biased region" description="Basic and acidic residues" evidence="1">
    <location>
        <begin position="85"/>
        <end position="113"/>
    </location>
</feature>
<dbReference type="Proteomes" id="UP001165667">
    <property type="component" value="Unassembled WGS sequence"/>
</dbReference>
<evidence type="ECO:0000256" key="1">
    <source>
        <dbReference type="SAM" id="MobiDB-lite"/>
    </source>
</evidence>
<reference evidence="2" key="1">
    <citation type="submission" date="2022-05" db="EMBL/GenBank/DDBJ databases">
        <authorList>
            <person name="Pankratov T."/>
        </authorList>
    </citation>
    <scope>NUCLEOTIDE SEQUENCE</scope>
    <source>
        <strain evidence="2">BP6-180914</strain>
    </source>
</reference>
<gene>
    <name evidence="2" type="ORF">M8523_35085</name>
</gene>
<feature type="non-terminal residue" evidence="2">
    <location>
        <position position="1"/>
    </location>
</feature>
<protein>
    <submittedName>
        <fullName evidence="2">Uncharacterized protein</fullName>
    </submittedName>
</protein>
<organism evidence="2 3">
    <name type="scientific">Lichenifustis flavocetrariae</name>
    <dbReference type="NCBI Taxonomy" id="2949735"/>
    <lineage>
        <taxon>Bacteria</taxon>
        <taxon>Pseudomonadati</taxon>
        <taxon>Pseudomonadota</taxon>
        <taxon>Alphaproteobacteria</taxon>
        <taxon>Hyphomicrobiales</taxon>
        <taxon>Lichenihabitantaceae</taxon>
        <taxon>Lichenifustis</taxon>
    </lineage>
</organism>
<feature type="region of interest" description="Disordered" evidence="1">
    <location>
        <begin position="59"/>
        <end position="113"/>
    </location>
</feature>
<proteinExistence type="predicted"/>
<dbReference type="RefSeq" id="WP_282589457.1">
    <property type="nucleotide sequence ID" value="NZ_JAMOIM010000092.1"/>
</dbReference>
<keyword evidence="3" id="KW-1185">Reference proteome</keyword>
<sequence length="113" mass="12441">RQDLPLRRSAPTSSTFRAGLQGDLGHAVQLQALIRWTYEQSFAAALTSRKAVFAGRIQEEGQPVDGDPAFAGPARRPRSAGGRKKLAEDHPIERPVHDAVNEHYEARPRVFAS</sequence>
<evidence type="ECO:0000313" key="3">
    <source>
        <dbReference type="Proteomes" id="UP001165667"/>
    </source>
</evidence>
<comment type="caution">
    <text evidence="2">The sequence shown here is derived from an EMBL/GenBank/DDBJ whole genome shotgun (WGS) entry which is preliminary data.</text>
</comment>
<accession>A0AA42CS21</accession>
<evidence type="ECO:0000313" key="2">
    <source>
        <dbReference type="EMBL" id="MCW6513082.1"/>
    </source>
</evidence>
<dbReference type="AlphaFoldDB" id="A0AA42CS21"/>